<accession>A0A495RIT6</accession>
<name>A0A495RIT6_9GAMM</name>
<sequence>MNIDMITTNDLTTIYIRFQYHAHDTIKDDSYIIAVIENDHMVMYKDEITIKTATSKQLVKAILD</sequence>
<proteinExistence type="predicted"/>
<evidence type="ECO:0000313" key="2">
    <source>
        <dbReference type="Proteomes" id="UP000278542"/>
    </source>
</evidence>
<comment type="caution">
    <text evidence="1">The sequence shown here is derived from an EMBL/GenBank/DDBJ whole genome shotgun (WGS) entry which is preliminary data.</text>
</comment>
<dbReference type="AlphaFoldDB" id="A0A495RIT6"/>
<dbReference type="Proteomes" id="UP000278542">
    <property type="component" value="Unassembled WGS sequence"/>
</dbReference>
<protein>
    <submittedName>
        <fullName evidence="1">Uncharacterized protein</fullName>
    </submittedName>
</protein>
<gene>
    <name evidence="1" type="ORF">DES39_0633</name>
</gene>
<keyword evidence="2" id="KW-1185">Reference proteome</keyword>
<evidence type="ECO:0000313" key="1">
    <source>
        <dbReference type="EMBL" id="RKS87407.1"/>
    </source>
</evidence>
<reference evidence="1 2" key="1">
    <citation type="submission" date="2018-10" db="EMBL/GenBank/DDBJ databases">
        <title>Genomic Encyclopedia of Type Strains, Phase IV (KMG-IV): sequencing the most valuable type-strain genomes for metagenomic binning, comparative biology and taxonomic classification.</title>
        <authorList>
            <person name="Goeker M."/>
        </authorList>
    </citation>
    <scope>NUCLEOTIDE SEQUENCE [LARGE SCALE GENOMIC DNA]</scope>
    <source>
        <strain evidence="1 2">DSM 22228</strain>
    </source>
</reference>
<dbReference type="EMBL" id="RBWY01000001">
    <property type="protein sequence ID" value="RKS87407.1"/>
    <property type="molecule type" value="Genomic_DNA"/>
</dbReference>
<organism evidence="1 2">
    <name type="scientific">Orbus hercynius</name>
    <dbReference type="NCBI Taxonomy" id="593135"/>
    <lineage>
        <taxon>Bacteria</taxon>
        <taxon>Pseudomonadati</taxon>
        <taxon>Pseudomonadota</taxon>
        <taxon>Gammaproteobacteria</taxon>
        <taxon>Orbales</taxon>
        <taxon>Orbaceae</taxon>
        <taxon>Orbus</taxon>
    </lineage>
</organism>